<name>A0A7W8JA37_9BACT</name>
<sequence>MDEEQSRFLNERLSRLAEEQPRILLLRDKLLQIGGTHLVPPTEPDPDLEDLLIQGFTIEGSVRFEEMAENSCHWNVAALWLQKKQALVAVATGYALSDDGLWRQHSWGIQDDAILETTEPRKCYFGLHMQGTEANSFSRRFFSE</sequence>
<comment type="caution">
    <text evidence="1">The sequence shown here is derived from an EMBL/GenBank/DDBJ whole genome shotgun (WGS) entry which is preliminary data.</text>
</comment>
<dbReference type="EMBL" id="JACHDZ010000003">
    <property type="protein sequence ID" value="MBB5344129.1"/>
    <property type="molecule type" value="Genomic_DNA"/>
</dbReference>
<protein>
    <submittedName>
        <fullName evidence="1">Uncharacterized protein</fullName>
    </submittedName>
</protein>
<proteinExistence type="predicted"/>
<dbReference type="Proteomes" id="UP000569092">
    <property type="component" value="Unassembled WGS sequence"/>
</dbReference>
<evidence type="ECO:0000313" key="1">
    <source>
        <dbReference type="EMBL" id="MBB5344129.1"/>
    </source>
</evidence>
<dbReference type="AlphaFoldDB" id="A0A7W8JA37"/>
<evidence type="ECO:0000313" key="2">
    <source>
        <dbReference type="Proteomes" id="UP000569092"/>
    </source>
</evidence>
<gene>
    <name evidence="1" type="ORF">HDF10_002108</name>
</gene>
<organism evidence="1 2">
    <name type="scientific">Tunturiibacter lichenicola</name>
    <dbReference type="NCBI Taxonomy" id="2051959"/>
    <lineage>
        <taxon>Bacteria</taxon>
        <taxon>Pseudomonadati</taxon>
        <taxon>Acidobacteriota</taxon>
        <taxon>Terriglobia</taxon>
        <taxon>Terriglobales</taxon>
        <taxon>Acidobacteriaceae</taxon>
        <taxon>Tunturiibacter</taxon>
    </lineage>
</organism>
<reference evidence="1 2" key="1">
    <citation type="submission" date="2020-08" db="EMBL/GenBank/DDBJ databases">
        <title>Genomic Encyclopedia of Type Strains, Phase IV (KMG-V): Genome sequencing to study the core and pangenomes of soil and plant-associated prokaryotes.</title>
        <authorList>
            <person name="Whitman W."/>
        </authorList>
    </citation>
    <scope>NUCLEOTIDE SEQUENCE [LARGE SCALE GENOMIC DNA]</scope>
    <source>
        <strain evidence="1 2">M8US30</strain>
    </source>
</reference>
<accession>A0A7W8JA37</accession>